<evidence type="ECO:0000313" key="3">
    <source>
        <dbReference type="Proteomes" id="UP000292686"/>
    </source>
</evidence>
<dbReference type="InterPro" id="IPR012337">
    <property type="entry name" value="RNaseH-like_sf"/>
</dbReference>
<proteinExistence type="predicted"/>
<dbReference type="GO" id="GO:0003676">
    <property type="term" value="F:nucleic acid binding"/>
    <property type="evidence" value="ECO:0007669"/>
    <property type="project" value="InterPro"/>
</dbReference>
<dbReference type="PANTHER" id="PTHR46889:SF4">
    <property type="entry name" value="TRANSPOSASE INSO FOR INSERTION SEQUENCE ELEMENT IS911B-RELATED"/>
    <property type="match status" value="1"/>
</dbReference>
<dbReference type="InterPro" id="IPR001584">
    <property type="entry name" value="Integrase_cat-core"/>
</dbReference>
<keyword evidence="3" id="KW-1185">Reference proteome</keyword>
<organism evidence="2 3">
    <name type="scientific">Agromyces atrinae</name>
    <dbReference type="NCBI Taxonomy" id="592376"/>
    <lineage>
        <taxon>Bacteria</taxon>
        <taxon>Bacillati</taxon>
        <taxon>Actinomycetota</taxon>
        <taxon>Actinomycetes</taxon>
        <taxon>Micrococcales</taxon>
        <taxon>Microbacteriaceae</taxon>
        <taxon>Agromyces</taxon>
    </lineage>
</organism>
<evidence type="ECO:0000313" key="2">
    <source>
        <dbReference type="EMBL" id="RXZ84959.1"/>
    </source>
</evidence>
<dbReference type="Gene3D" id="3.30.420.10">
    <property type="entry name" value="Ribonuclease H-like superfamily/Ribonuclease H"/>
    <property type="match status" value="1"/>
</dbReference>
<dbReference type="InterPro" id="IPR048020">
    <property type="entry name" value="Transpos_IS3"/>
</dbReference>
<comment type="caution">
    <text evidence="2">The sequence shown here is derived from an EMBL/GenBank/DDBJ whole genome shotgun (WGS) entry which is preliminary data.</text>
</comment>
<dbReference type="OrthoDB" id="52928at2"/>
<dbReference type="EMBL" id="SDPM01000017">
    <property type="protein sequence ID" value="RXZ84959.1"/>
    <property type="molecule type" value="Genomic_DNA"/>
</dbReference>
<name>A0A4Q2LZY4_9MICO</name>
<dbReference type="NCBIfam" id="NF033516">
    <property type="entry name" value="transpos_IS3"/>
    <property type="match status" value="1"/>
</dbReference>
<reference evidence="2 3" key="1">
    <citation type="submission" date="2019-01" db="EMBL/GenBank/DDBJ databases">
        <title>Agromyces.</title>
        <authorList>
            <person name="Li J."/>
        </authorList>
    </citation>
    <scope>NUCLEOTIDE SEQUENCE [LARGE SCALE GENOMIC DNA]</scope>
    <source>
        <strain evidence="2 3">DSM 23870</strain>
    </source>
</reference>
<dbReference type="Pfam" id="PF00665">
    <property type="entry name" value="rve"/>
    <property type="match status" value="1"/>
</dbReference>
<gene>
    <name evidence="2" type="ORF">ESP50_17770</name>
</gene>
<dbReference type="PROSITE" id="PS50994">
    <property type="entry name" value="INTEGRASE"/>
    <property type="match status" value="1"/>
</dbReference>
<sequence>MTARGQRRVGKSYRAYAHLQRAQARRHPDSEHARRFINTENELVTQLTHAGWSVRRALKLLGISRSTWHYRHRPRRSTGVRIPHKIRHQPTAIKPEVVHAIQTRIKKAWAQGDSVNEAYATAWDEGVMLASVRSWWRIAARMDNAVRPARAQRATRTAGTSRRPCVQASGPNQAWCWDITNLPGQYRGVTFKAYVVMDMFSRKIIAAYVHERESAQSAVELFAQAIAAEGCVPAVVHADNGSAMRSMALQEFFAGCQVKSSFSRPRVSNDNPFSESLFKTLKYRSDYPGVFTDLEHARAYIKRVVDWYNTQHHHSGLGLFTPVSVHDGSWVAQQKRRQDVLDAYREKHPDRFHRAPVAAGPAEQVGINLVGVQ</sequence>
<dbReference type="InterPro" id="IPR050900">
    <property type="entry name" value="Transposase_IS3/IS150/IS904"/>
</dbReference>
<dbReference type="AlphaFoldDB" id="A0A4Q2LZY4"/>
<dbReference type="InterPro" id="IPR036397">
    <property type="entry name" value="RNaseH_sf"/>
</dbReference>
<accession>A0A4Q2LZY4</accession>
<dbReference type="PANTHER" id="PTHR46889">
    <property type="entry name" value="TRANSPOSASE INSF FOR INSERTION SEQUENCE IS3B-RELATED"/>
    <property type="match status" value="1"/>
</dbReference>
<feature type="domain" description="Integrase catalytic" evidence="1">
    <location>
        <begin position="167"/>
        <end position="330"/>
    </location>
</feature>
<protein>
    <submittedName>
        <fullName evidence="2">IS3 family transposase</fullName>
    </submittedName>
</protein>
<dbReference type="SUPFAM" id="SSF53098">
    <property type="entry name" value="Ribonuclease H-like"/>
    <property type="match status" value="1"/>
</dbReference>
<dbReference type="GO" id="GO:0015074">
    <property type="term" value="P:DNA integration"/>
    <property type="evidence" value="ECO:0007669"/>
    <property type="project" value="InterPro"/>
</dbReference>
<evidence type="ECO:0000259" key="1">
    <source>
        <dbReference type="PROSITE" id="PS50994"/>
    </source>
</evidence>
<dbReference type="Proteomes" id="UP000292686">
    <property type="component" value="Unassembled WGS sequence"/>
</dbReference>